<dbReference type="InterPro" id="IPR029068">
    <property type="entry name" value="Glyas_Bleomycin-R_OHBP_Dase"/>
</dbReference>
<dbReference type="EMBL" id="ML987202">
    <property type="protein sequence ID" value="KAF2244905.1"/>
    <property type="molecule type" value="Genomic_DNA"/>
</dbReference>
<dbReference type="Gene3D" id="3.10.180.10">
    <property type="entry name" value="2,3-Dihydroxybiphenyl 1,2-Dioxygenase, domain 1"/>
    <property type="match status" value="1"/>
</dbReference>
<dbReference type="GeneID" id="54577405"/>
<gene>
    <name evidence="1" type="ORF">BU26DRAFT_434438</name>
</gene>
<protein>
    <recommendedName>
        <fullName evidence="3">Glyoxalase/bleomycin resistance protein/dioxygenase</fullName>
    </recommendedName>
</protein>
<dbReference type="PANTHER" id="PTHR35006">
    <property type="entry name" value="GLYOXALASE FAMILY PROTEIN (AFU_ORTHOLOGUE AFUA_5G14830)"/>
    <property type="match status" value="1"/>
</dbReference>
<reference evidence="1" key="1">
    <citation type="journal article" date="2020" name="Stud. Mycol.">
        <title>101 Dothideomycetes genomes: a test case for predicting lifestyles and emergence of pathogens.</title>
        <authorList>
            <person name="Haridas S."/>
            <person name="Albert R."/>
            <person name="Binder M."/>
            <person name="Bloem J."/>
            <person name="Labutti K."/>
            <person name="Salamov A."/>
            <person name="Andreopoulos B."/>
            <person name="Baker S."/>
            <person name="Barry K."/>
            <person name="Bills G."/>
            <person name="Bluhm B."/>
            <person name="Cannon C."/>
            <person name="Castanera R."/>
            <person name="Culley D."/>
            <person name="Daum C."/>
            <person name="Ezra D."/>
            <person name="Gonzalez J."/>
            <person name="Henrissat B."/>
            <person name="Kuo A."/>
            <person name="Liang C."/>
            <person name="Lipzen A."/>
            <person name="Lutzoni F."/>
            <person name="Magnuson J."/>
            <person name="Mondo S."/>
            <person name="Nolan M."/>
            <person name="Ohm R."/>
            <person name="Pangilinan J."/>
            <person name="Park H.-J."/>
            <person name="Ramirez L."/>
            <person name="Alfaro M."/>
            <person name="Sun H."/>
            <person name="Tritt A."/>
            <person name="Yoshinaga Y."/>
            <person name="Zwiers L.-H."/>
            <person name="Turgeon B."/>
            <person name="Goodwin S."/>
            <person name="Spatafora J."/>
            <person name="Crous P."/>
            <person name="Grigoriev I."/>
        </authorList>
    </citation>
    <scope>NUCLEOTIDE SEQUENCE</scope>
    <source>
        <strain evidence="1">CBS 122368</strain>
    </source>
</reference>
<dbReference type="CDD" id="cd07262">
    <property type="entry name" value="VOC_like"/>
    <property type="match status" value="1"/>
</dbReference>
<evidence type="ECO:0000313" key="2">
    <source>
        <dbReference type="Proteomes" id="UP000800094"/>
    </source>
</evidence>
<evidence type="ECO:0000313" key="1">
    <source>
        <dbReference type="EMBL" id="KAF2244905.1"/>
    </source>
</evidence>
<dbReference type="AlphaFoldDB" id="A0A6A6I342"/>
<organism evidence="1 2">
    <name type="scientific">Trematosphaeria pertusa</name>
    <dbReference type="NCBI Taxonomy" id="390896"/>
    <lineage>
        <taxon>Eukaryota</taxon>
        <taxon>Fungi</taxon>
        <taxon>Dikarya</taxon>
        <taxon>Ascomycota</taxon>
        <taxon>Pezizomycotina</taxon>
        <taxon>Dothideomycetes</taxon>
        <taxon>Pleosporomycetidae</taxon>
        <taxon>Pleosporales</taxon>
        <taxon>Massarineae</taxon>
        <taxon>Trematosphaeriaceae</taxon>
        <taxon>Trematosphaeria</taxon>
    </lineage>
</organism>
<evidence type="ECO:0008006" key="3">
    <source>
        <dbReference type="Google" id="ProtNLM"/>
    </source>
</evidence>
<proteinExistence type="predicted"/>
<sequence>MTINHVFVYVTAQRMAAMRSFYRSVLNPLGYTEMIRAFEGKTIGYGSDYPYLWLQQVPEGHKPYPAHVAIDAPNNQAVDEFHNLGLSNGGTDNGKPGIRYEMSRQPYYAAFVLDPEGNNLEAVCVDKKGVR</sequence>
<keyword evidence="2" id="KW-1185">Reference proteome</keyword>
<dbReference type="PANTHER" id="PTHR35006:SF2">
    <property type="entry name" value="GLYOXALASE FAMILY PROTEIN (AFU_ORTHOLOGUE AFUA_5G14830)"/>
    <property type="match status" value="1"/>
</dbReference>
<name>A0A6A6I342_9PLEO</name>
<dbReference type="OrthoDB" id="10249419at2759"/>
<dbReference type="SUPFAM" id="SSF54593">
    <property type="entry name" value="Glyoxalase/Bleomycin resistance protein/Dihydroxybiphenyl dioxygenase"/>
    <property type="match status" value="1"/>
</dbReference>
<accession>A0A6A6I342</accession>
<dbReference type="RefSeq" id="XP_033679909.1">
    <property type="nucleotide sequence ID" value="XM_033824075.1"/>
</dbReference>
<dbReference type="Proteomes" id="UP000800094">
    <property type="component" value="Unassembled WGS sequence"/>
</dbReference>